<sequence>MASTRNKNTTGNYSLEVEGKREQAQYKVSELYSVPRETNFFGDGLLAGRVGPAKLSSNYCDIESDLRGIGATNLVQPHTPVVPDINQLKTLNIIDRIPLIIPKSYKHSNVERPFIGLTN</sequence>
<protein>
    <submittedName>
        <fullName evidence="1">Uncharacterized protein</fullName>
    </submittedName>
</protein>
<dbReference type="EMBL" id="MN739088">
    <property type="protein sequence ID" value="QHS87712.1"/>
    <property type="molecule type" value="Genomic_DNA"/>
</dbReference>
<dbReference type="AlphaFoldDB" id="A0A6C0B6N8"/>
<name>A0A6C0B6N8_9ZZZZ</name>
<evidence type="ECO:0000313" key="1">
    <source>
        <dbReference type="EMBL" id="QHS87712.1"/>
    </source>
</evidence>
<reference evidence="1" key="1">
    <citation type="journal article" date="2020" name="Nature">
        <title>Giant virus diversity and host interactions through global metagenomics.</title>
        <authorList>
            <person name="Schulz F."/>
            <person name="Roux S."/>
            <person name="Paez-Espino D."/>
            <person name="Jungbluth S."/>
            <person name="Walsh D.A."/>
            <person name="Denef V.J."/>
            <person name="McMahon K.D."/>
            <person name="Konstantinidis K.T."/>
            <person name="Eloe-Fadrosh E.A."/>
            <person name="Kyrpides N.C."/>
            <person name="Woyke T."/>
        </authorList>
    </citation>
    <scope>NUCLEOTIDE SEQUENCE</scope>
    <source>
        <strain evidence="1">GVMAG-M-3300010158-13</strain>
    </source>
</reference>
<accession>A0A6C0B6N8</accession>
<organism evidence="1">
    <name type="scientific">viral metagenome</name>
    <dbReference type="NCBI Taxonomy" id="1070528"/>
    <lineage>
        <taxon>unclassified sequences</taxon>
        <taxon>metagenomes</taxon>
        <taxon>organismal metagenomes</taxon>
    </lineage>
</organism>
<proteinExistence type="predicted"/>